<evidence type="ECO:0000313" key="1">
    <source>
        <dbReference type="EMBL" id="MCD8473906.1"/>
    </source>
</evidence>
<dbReference type="RefSeq" id="WP_152536622.1">
    <property type="nucleotide sequence ID" value="NZ_CP053627.1"/>
</dbReference>
<dbReference type="EMBL" id="JAJPPU010000002">
    <property type="protein sequence ID" value="MCD8473906.1"/>
    <property type="molecule type" value="Genomic_DNA"/>
</dbReference>
<organism evidence="1 2">
    <name type="scientific">Xylella taiwanensis</name>
    <dbReference type="NCBI Taxonomy" id="1444770"/>
    <lineage>
        <taxon>Bacteria</taxon>
        <taxon>Pseudomonadati</taxon>
        <taxon>Pseudomonadota</taxon>
        <taxon>Gammaproteobacteria</taxon>
        <taxon>Lysobacterales</taxon>
        <taxon>Lysobacteraceae</taxon>
        <taxon>Xylella</taxon>
    </lineage>
</organism>
<accession>A0ABS8TUU8</accession>
<reference evidence="1" key="1">
    <citation type="submission" date="2021-11" db="EMBL/GenBank/DDBJ databases">
        <title>Genome sequence of Xylella taiwanensis PLS432.</title>
        <authorList>
            <person name="Weng L.-W."/>
            <person name="Su C.-C."/>
            <person name="Tsai C.-W."/>
            <person name="Kuo C.-H."/>
        </authorList>
    </citation>
    <scope>NUCLEOTIDE SEQUENCE</scope>
    <source>
        <strain evidence="1">PLS432</strain>
    </source>
</reference>
<dbReference type="GeneID" id="68900806"/>
<dbReference type="Proteomes" id="UP001430701">
    <property type="component" value="Unassembled WGS sequence"/>
</dbReference>
<gene>
    <name evidence="1" type="ORF">LPH55_10685</name>
</gene>
<evidence type="ECO:0000313" key="2">
    <source>
        <dbReference type="Proteomes" id="UP001430701"/>
    </source>
</evidence>
<name>A0ABS8TUU8_9GAMM</name>
<sequence>MLVKNVIGHSEYAILPGNCQGACHASKCLMGMSTIGSVSTEVMMKTSNHSRYIVNTNDDEEYRIPTYPNHFEKGEVIE</sequence>
<keyword evidence="2" id="KW-1185">Reference proteome</keyword>
<proteinExistence type="predicted"/>
<comment type="caution">
    <text evidence="1">The sequence shown here is derived from an EMBL/GenBank/DDBJ whole genome shotgun (WGS) entry which is preliminary data.</text>
</comment>
<protein>
    <submittedName>
        <fullName evidence="1">Uncharacterized protein</fullName>
    </submittedName>
</protein>